<organism evidence="2 3">
    <name type="scientific">Arachnia propionica</name>
    <dbReference type="NCBI Taxonomy" id="1750"/>
    <lineage>
        <taxon>Bacteria</taxon>
        <taxon>Bacillati</taxon>
        <taxon>Actinomycetota</taxon>
        <taxon>Actinomycetes</taxon>
        <taxon>Propionibacteriales</taxon>
        <taxon>Propionibacteriaceae</taxon>
        <taxon>Arachnia</taxon>
    </lineage>
</organism>
<dbReference type="AlphaFoldDB" id="A0A3P1WRN9"/>
<feature type="transmembrane region" description="Helical" evidence="1">
    <location>
        <begin position="119"/>
        <end position="140"/>
    </location>
</feature>
<evidence type="ECO:0000313" key="2">
    <source>
        <dbReference type="EMBL" id="RRD48616.1"/>
    </source>
</evidence>
<name>A0A3P1WRN9_9ACTN</name>
<comment type="caution">
    <text evidence="2">The sequence shown here is derived from an EMBL/GenBank/DDBJ whole genome shotgun (WGS) entry which is preliminary data.</text>
</comment>
<dbReference type="Proteomes" id="UP000280935">
    <property type="component" value="Unassembled WGS sequence"/>
</dbReference>
<keyword evidence="1" id="KW-1133">Transmembrane helix</keyword>
<dbReference type="EMBL" id="RQYT01000034">
    <property type="protein sequence ID" value="RRD48616.1"/>
    <property type="molecule type" value="Genomic_DNA"/>
</dbReference>
<proteinExistence type="predicted"/>
<feature type="transmembrane region" description="Helical" evidence="1">
    <location>
        <begin position="79"/>
        <end position="99"/>
    </location>
</feature>
<accession>A0A3P1WRN9</accession>
<evidence type="ECO:0000256" key="1">
    <source>
        <dbReference type="SAM" id="Phobius"/>
    </source>
</evidence>
<evidence type="ECO:0000313" key="3">
    <source>
        <dbReference type="Proteomes" id="UP000280935"/>
    </source>
</evidence>
<keyword evidence="1" id="KW-0812">Transmembrane</keyword>
<sequence length="141" mass="14882">MSTLAWAIVVVAGFLAATVAGTPVIRGLFKFVDWQTQRAAARREAAVAGTGGPELVDLRLERAGRDMPGGTWIGLLERVGIYSCIVAGFPAGVAIVLGVKGFGRYPELSTPDPAKSERFIIGTLGSLLWAAAWGALVSWLR</sequence>
<protein>
    <submittedName>
        <fullName evidence="2">Uncharacterized protein</fullName>
    </submittedName>
</protein>
<gene>
    <name evidence="2" type="ORF">EII35_11900</name>
</gene>
<dbReference type="OrthoDB" id="3388334at2"/>
<keyword evidence="1" id="KW-0472">Membrane</keyword>
<reference evidence="2 3" key="1">
    <citation type="submission" date="2018-11" db="EMBL/GenBank/DDBJ databases">
        <title>Genomes From Bacteria Associated with the Canine Oral Cavity: a Test Case for Automated Genome-Based Taxonomic Assignment.</title>
        <authorList>
            <person name="Coil D.A."/>
            <person name="Jospin G."/>
            <person name="Darling A.E."/>
            <person name="Wallis C."/>
            <person name="Davis I.J."/>
            <person name="Harris S."/>
            <person name="Eisen J.A."/>
            <person name="Holcombe L.J."/>
            <person name="O'Flynn C."/>
        </authorList>
    </citation>
    <scope>NUCLEOTIDE SEQUENCE [LARGE SCALE GENOMIC DNA]</scope>
    <source>
        <strain evidence="2 3">OH2822_COT-296</strain>
    </source>
</reference>